<comment type="caution">
    <text evidence="10">The sequence shown here is derived from an EMBL/GenBank/DDBJ whole genome shotgun (WGS) entry which is preliminary data.</text>
</comment>
<gene>
    <name evidence="10" type="ORF">FD51_GL000866</name>
</gene>
<protein>
    <submittedName>
        <fullName evidence="10">GTP diphosphokinase</fullName>
    </submittedName>
</protein>
<dbReference type="GO" id="GO:0005524">
    <property type="term" value="F:ATP binding"/>
    <property type="evidence" value="ECO:0007669"/>
    <property type="project" value="UniProtKB-KW"/>
</dbReference>
<accession>A0A0R1ER97</accession>
<evidence type="ECO:0000256" key="7">
    <source>
        <dbReference type="ARBA" id="ARBA00022840"/>
    </source>
</evidence>
<proteinExistence type="inferred from homology"/>
<evidence type="ECO:0000313" key="11">
    <source>
        <dbReference type="Proteomes" id="UP000051984"/>
    </source>
</evidence>
<sequence>MVVVSAVGNYQQVKQLSFDLLADKHTTLLEFSMGGPVMQRDWDSFLMPYEQAVGELKIKFRGMRKQFQQANEHTPIEFVTGRVKPVSSIIEKQSRRFISDELLEQDMQDIAGLRIMCQFVEDIYQVVDLLRQRTDMKIVEERDYVTNVKPSGYRSYHVVIEYPVQLIHGEKKILAEVQIRTMSMNFWATIEHSLNYKYNGEFPDTLKARLKRAAEASFMLDKEMSDIREEIQEAQHLFVYGKGQQPYPDTTDEKKPDSKKDE</sequence>
<evidence type="ECO:0000256" key="2">
    <source>
        <dbReference type="ARBA" id="ARBA00007476"/>
    </source>
</evidence>
<dbReference type="PANTHER" id="PTHR47837">
    <property type="entry name" value="GTP PYROPHOSPHOKINASE YJBM"/>
    <property type="match status" value="1"/>
</dbReference>
<dbReference type="GO" id="GO:0016301">
    <property type="term" value="F:kinase activity"/>
    <property type="evidence" value="ECO:0007669"/>
    <property type="project" value="UniProtKB-KW"/>
</dbReference>
<dbReference type="Proteomes" id="UP000051984">
    <property type="component" value="Unassembled WGS sequence"/>
</dbReference>
<keyword evidence="4" id="KW-0808">Transferase</keyword>
<dbReference type="InterPro" id="IPR043519">
    <property type="entry name" value="NT_sf"/>
</dbReference>
<feature type="compositionally biased region" description="Basic and acidic residues" evidence="8">
    <location>
        <begin position="251"/>
        <end position="262"/>
    </location>
</feature>
<evidence type="ECO:0000313" key="10">
    <source>
        <dbReference type="EMBL" id="KRK11878.1"/>
    </source>
</evidence>
<evidence type="ECO:0000256" key="6">
    <source>
        <dbReference type="ARBA" id="ARBA00022777"/>
    </source>
</evidence>
<feature type="domain" description="RelA/SpoT" evidence="9">
    <location>
        <begin position="81"/>
        <end position="202"/>
    </location>
</feature>
<dbReference type="InterPro" id="IPR052366">
    <property type="entry name" value="GTP_Pyrophosphokinase"/>
</dbReference>
<keyword evidence="6 10" id="KW-0418">Kinase</keyword>
<dbReference type="Gene3D" id="3.30.460.10">
    <property type="entry name" value="Beta Polymerase, domain 2"/>
    <property type="match status" value="1"/>
</dbReference>
<keyword evidence="7" id="KW-0067">ATP-binding</keyword>
<dbReference type="CDD" id="cd05399">
    <property type="entry name" value="NT_Rel-Spo_like"/>
    <property type="match status" value="1"/>
</dbReference>
<dbReference type="PATRIC" id="fig|1423816.3.peg.894"/>
<comment type="pathway">
    <text evidence="1">Purine metabolism; ppGpp biosynthesis; ppGpp from GTP: step 1/2.</text>
</comment>
<evidence type="ECO:0000256" key="8">
    <source>
        <dbReference type="SAM" id="MobiDB-lite"/>
    </source>
</evidence>
<keyword evidence="5" id="KW-0547">Nucleotide-binding</keyword>
<comment type="similarity">
    <text evidence="2">Belongs to the RelA/SpoT family.</text>
</comment>
<reference evidence="10 11" key="1">
    <citation type="journal article" date="2015" name="Genome Announc.">
        <title>Expanding the biotechnology potential of lactobacilli through comparative genomics of 213 strains and associated genera.</title>
        <authorList>
            <person name="Sun Z."/>
            <person name="Harris H.M."/>
            <person name="McCann A."/>
            <person name="Guo C."/>
            <person name="Argimon S."/>
            <person name="Zhang W."/>
            <person name="Yang X."/>
            <person name="Jeffery I.B."/>
            <person name="Cooney J.C."/>
            <person name="Kagawa T.F."/>
            <person name="Liu W."/>
            <person name="Song Y."/>
            <person name="Salvetti E."/>
            <person name="Wrobel A."/>
            <person name="Rasinkangas P."/>
            <person name="Parkhill J."/>
            <person name="Rea M.C."/>
            <person name="O'Sullivan O."/>
            <person name="Ritari J."/>
            <person name="Douillard F.P."/>
            <person name="Paul Ross R."/>
            <person name="Yang R."/>
            <person name="Briner A.E."/>
            <person name="Felis G.E."/>
            <person name="de Vos W.M."/>
            <person name="Barrangou R."/>
            <person name="Klaenhammer T.R."/>
            <person name="Caufield P.W."/>
            <person name="Cui Y."/>
            <person name="Zhang H."/>
            <person name="O'Toole P.W."/>
        </authorList>
    </citation>
    <scope>NUCLEOTIDE SEQUENCE [LARGE SCALE GENOMIC DNA]</scope>
    <source>
        <strain evidence="10 11">DSM 20178</strain>
    </source>
</reference>
<dbReference type="UniPathway" id="UPA00908">
    <property type="reaction ID" value="UER00884"/>
</dbReference>
<evidence type="ECO:0000256" key="4">
    <source>
        <dbReference type="ARBA" id="ARBA00022679"/>
    </source>
</evidence>
<evidence type="ECO:0000259" key="9">
    <source>
        <dbReference type="SMART" id="SM00954"/>
    </source>
</evidence>
<feature type="region of interest" description="Disordered" evidence="8">
    <location>
        <begin position="239"/>
        <end position="262"/>
    </location>
</feature>
<dbReference type="eggNOG" id="COG2357">
    <property type="taxonomic scope" value="Bacteria"/>
</dbReference>
<dbReference type="FunFam" id="3.30.460.10:FF:000012">
    <property type="entry name" value="GTP pyrophosphokinase YjbM"/>
    <property type="match status" value="1"/>
</dbReference>
<dbReference type="EMBL" id="AZCT01000013">
    <property type="protein sequence ID" value="KRK11878.1"/>
    <property type="molecule type" value="Genomic_DNA"/>
</dbReference>
<dbReference type="SMART" id="SM00954">
    <property type="entry name" value="RelA_SpoT"/>
    <property type="match status" value="1"/>
</dbReference>
<dbReference type="Pfam" id="PF04607">
    <property type="entry name" value="RelA_SpoT"/>
    <property type="match status" value="1"/>
</dbReference>
<dbReference type="Gene3D" id="1.10.287.860">
    <property type="entry name" value="Nucleotidyltransferase"/>
    <property type="match status" value="1"/>
</dbReference>
<dbReference type="InterPro" id="IPR007685">
    <property type="entry name" value="RelA_SpoT"/>
</dbReference>
<dbReference type="PANTHER" id="PTHR47837:SF1">
    <property type="entry name" value="GTP PYROPHOSPHOKINASE YJBM"/>
    <property type="match status" value="1"/>
</dbReference>
<evidence type="ECO:0000256" key="1">
    <source>
        <dbReference type="ARBA" id="ARBA00004976"/>
    </source>
</evidence>
<comment type="subunit">
    <text evidence="3">Homotetramer.</text>
</comment>
<dbReference type="AlphaFoldDB" id="A0A0R1ER97"/>
<evidence type="ECO:0000256" key="5">
    <source>
        <dbReference type="ARBA" id="ARBA00022741"/>
    </source>
</evidence>
<organism evidence="10 11">
    <name type="scientific">Lacticaseibacillus zeae DSM 20178 = KCTC 3804</name>
    <dbReference type="NCBI Taxonomy" id="1423816"/>
    <lineage>
        <taxon>Bacteria</taxon>
        <taxon>Bacillati</taxon>
        <taxon>Bacillota</taxon>
        <taxon>Bacilli</taxon>
        <taxon>Lactobacillales</taxon>
        <taxon>Lactobacillaceae</taxon>
        <taxon>Lacticaseibacillus</taxon>
    </lineage>
</organism>
<dbReference type="GO" id="GO:0015970">
    <property type="term" value="P:guanosine tetraphosphate biosynthetic process"/>
    <property type="evidence" value="ECO:0007669"/>
    <property type="project" value="UniProtKB-UniPathway"/>
</dbReference>
<evidence type="ECO:0000256" key="3">
    <source>
        <dbReference type="ARBA" id="ARBA00011881"/>
    </source>
</evidence>
<name>A0A0R1ER97_LACZE</name>
<dbReference type="SUPFAM" id="SSF81301">
    <property type="entry name" value="Nucleotidyltransferase"/>
    <property type="match status" value="1"/>
</dbReference>